<keyword evidence="3" id="KW-1185">Reference proteome</keyword>
<evidence type="ECO:0000256" key="1">
    <source>
        <dbReference type="SAM" id="SignalP"/>
    </source>
</evidence>
<sequence length="114" mass="13311">MMIYLIHLRLYLLASLVERQARATGSNNQGQSSSTRGISFDDFKKLGPLYFSGTSDPTETEAWIMKIEKLFDVIDCSEEQKASYATFMLDKEVDHWWCMTKRLLEYQRPIVWSC</sequence>
<evidence type="ECO:0000313" key="2">
    <source>
        <dbReference type="EMBL" id="CCB44891.1"/>
    </source>
</evidence>
<feature type="chain" id="PRO_5003335200" description="Retrotransposon gag domain-containing protein" evidence="1">
    <location>
        <begin position="24"/>
        <end position="114"/>
    </location>
</feature>
<organism evidence="2 3">
    <name type="scientific">Vitis vinifera</name>
    <name type="common">Grape</name>
    <dbReference type="NCBI Taxonomy" id="29760"/>
    <lineage>
        <taxon>Eukaryota</taxon>
        <taxon>Viridiplantae</taxon>
        <taxon>Streptophyta</taxon>
        <taxon>Embryophyta</taxon>
        <taxon>Tracheophyta</taxon>
        <taxon>Spermatophyta</taxon>
        <taxon>Magnoliopsida</taxon>
        <taxon>eudicotyledons</taxon>
        <taxon>Gunneridae</taxon>
        <taxon>Pentapetalae</taxon>
        <taxon>rosids</taxon>
        <taxon>Vitales</taxon>
        <taxon>Vitaceae</taxon>
        <taxon>Viteae</taxon>
        <taxon>Vitis</taxon>
    </lineage>
</organism>
<evidence type="ECO:0008006" key="4">
    <source>
        <dbReference type="Google" id="ProtNLM"/>
    </source>
</evidence>
<dbReference type="PaxDb" id="29760-VIT_18s0072g00250.t01"/>
<dbReference type="Proteomes" id="UP000009183">
    <property type="component" value="Chromosome 18"/>
</dbReference>
<dbReference type="EMBL" id="FN594968">
    <property type="protein sequence ID" value="CCB44891.1"/>
    <property type="molecule type" value="Genomic_DNA"/>
</dbReference>
<dbReference type="HOGENOM" id="CLU_2125607_0_0_1"/>
<gene>
    <name evidence="2" type="ordered locus">VIT_18s0072g00250</name>
</gene>
<name>F6GY55_VITVI</name>
<proteinExistence type="predicted"/>
<keyword evidence="1" id="KW-0732">Signal</keyword>
<dbReference type="InParanoid" id="F6GY55"/>
<dbReference type="AlphaFoldDB" id="F6GY55"/>
<feature type="signal peptide" evidence="1">
    <location>
        <begin position="1"/>
        <end position="23"/>
    </location>
</feature>
<accession>F6GY55</accession>
<dbReference type="eggNOG" id="ENOG502SD5T">
    <property type="taxonomic scope" value="Eukaryota"/>
</dbReference>
<protein>
    <recommendedName>
        <fullName evidence="4">Retrotransposon gag domain-containing protein</fullName>
    </recommendedName>
</protein>
<evidence type="ECO:0000313" key="3">
    <source>
        <dbReference type="Proteomes" id="UP000009183"/>
    </source>
</evidence>
<reference evidence="3" key="1">
    <citation type="journal article" date="2007" name="Nature">
        <title>The grapevine genome sequence suggests ancestral hexaploidization in major angiosperm phyla.</title>
        <authorList>
            <consortium name="The French-Italian Public Consortium for Grapevine Genome Characterization."/>
            <person name="Jaillon O."/>
            <person name="Aury J.-M."/>
            <person name="Noel B."/>
            <person name="Policriti A."/>
            <person name="Clepet C."/>
            <person name="Casagrande A."/>
            <person name="Choisne N."/>
            <person name="Aubourg S."/>
            <person name="Vitulo N."/>
            <person name="Jubin C."/>
            <person name="Vezzi A."/>
            <person name="Legeai F."/>
            <person name="Hugueney P."/>
            <person name="Dasilva C."/>
            <person name="Horner D."/>
            <person name="Mica E."/>
            <person name="Jublot D."/>
            <person name="Poulain J."/>
            <person name="Bruyere C."/>
            <person name="Billault A."/>
            <person name="Segurens B."/>
            <person name="Gouyvenoux M."/>
            <person name="Ugarte E."/>
            <person name="Cattonaro F."/>
            <person name="Anthouard V."/>
            <person name="Vico V."/>
            <person name="Del Fabbro C."/>
            <person name="Alaux M."/>
            <person name="Di Gaspero G."/>
            <person name="Dumas V."/>
            <person name="Felice N."/>
            <person name="Paillard S."/>
            <person name="Juman I."/>
            <person name="Moroldo M."/>
            <person name="Scalabrin S."/>
            <person name="Canaguier A."/>
            <person name="Le Clainche I."/>
            <person name="Malacrida G."/>
            <person name="Durand E."/>
            <person name="Pesole G."/>
            <person name="Laucou V."/>
            <person name="Chatelet P."/>
            <person name="Merdinoglu D."/>
            <person name="Delledonne M."/>
            <person name="Pezzotti M."/>
            <person name="Lecharny A."/>
            <person name="Scarpelli C."/>
            <person name="Artiguenave F."/>
            <person name="Pe M.E."/>
            <person name="Valle G."/>
            <person name="Morgante M."/>
            <person name="Caboche M."/>
            <person name="Adam-Blondon A.-F."/>
            <person name="Weissenbach J."/>
            <person name="Quetier F."/>
            <person name="Wincker P."/>
        </authorList>
    </citation>
    <scope>NUCLEOTIDE SEQUENCE [LARGE SCALE GENOMIC DNA]</scope>
    <source>
        <strain evidence="3">cv. Pinot noir / PN40024</strain>
    </source>
</reference>